<dbReference type="PROSITE" id="PS00455">
    <property type="entry name" value="AMP_BINDING"/>
    <property type="match status" value="5"/>
</dbReference>
<evidence type="ECO:0000313" key="9">
    <source>
        <dbReference type="Proteomes" id="UP000019373"/>
    </source>
</evidence>
<feature type="compositionally biased region" description="Polar residues" evidence="6">
    <location>
        <begin position="7951"/>
        <end position="7960"/>
    </location>
</feature>
<proteinExistence type="inferred from homology"/>
<feature type="domain" description="Carrier" evidence="7">
    <location>
        <begin position="2353"/>
        <end position="2429"/>
    </location>
</feature>
<feature type="domain" description="Carrier" evidence="7">
    <location>
        <begin position="3435"/>
        <end position="3511"/>
    </location>
</feature>
<dbReference type="InterPro" id="IPR020845">
    <property type="entry name" value="AMP-binding_CS"/>
</dbReference>
<keyword evidence="9" id="KW-1185">Reference proteome</keyword>
<dbReference type="InterPro" id="IPR020806">
    <property type="entry name" value="PKS_PP-bd"/>
</dbReference>
<dbReference type="OMA" id="DICEAIA"/>
<evidence type="ECO:0000259" key="7">
    <source>
        <dbReference type="PROSITE" id="PS50075"/>
    </source>
</evidence>
<dbReference type="Pfam" id="PF00550">
    <property type="entry name" value="PP-binding"/>
    <property type="match status" value="6"/>
</dbReference>
<dbReference type="InterPro" id="IPR006162">
    <property type="entry name" value="Ppantetheine_attach_site"/>
</dbReference>
<dbReference type="Gene3D" id="1.10.1200.10">
    <property type="entry name" value="ACP-like"/>
    <property type="match status" value="7"/>
</dbReference>
<dbReference type="FunFam" id="1.10.1200.10:FF:000005">
    <property type="entry name" value="Nonribosomal peptide synthetase 1"/>
    <property type="match status" value="4"/>
</dbReference>
<dbReference type="Gene3D" id="3.30.559.30">
    <property type="entry name" value="Nonribosomal peptide synthetase, condensation domain"/>
    <property type="match status" value="10"/>
</dbReference>
<organism evidence="8 9">
    <name type="scientific">Endocarpon pusillum (strain Z07020 / HMAS-L-300199)</name>
    <name type="common">Lichen-forming fungus</name>
    <dbReference type="NCBI Taxonomy" id="1263415"/>
    <lineage>
        <taxon>Eukaryota</taxon>
        <taxon>Fungi</taxon>
        <taxon>Dikarya</taxon>
        <taxon>Ascomycota</taxon>
        <taxon>Pezizomycotina</taxon>
        <taxon>Eurotiomycetes</taxon>
        <taxon>Chaetothyriomycetidae</taxon>
        <taxon>Verrucariales</taxon>
        <taxon>Verrucariaceae</taxon>
        <taxon>Endocarpon</taxon>
    </lineage>
</organism>
<gene>
    <name evidence="8" type="ORF">EPUS_04482</name>
</gene>
<evidence type="ECO:0000256" key="4">
    <source>
        <dbReference type="ARBA" id="ARBA00022737"/>
    </source>
</evidence>
<dbReference type="FunFam" id="3.30.559.10:FF:000017">
    <property type="entry name" value="Nonribosomal peptide synthase Pes1"/>
    <property type="match status" value="3"/>
</dbReference>
<dbReference type="GO" id="GO:0016874">
    <property type="term" value="F:ligase activity"/>
    <property type="evidence" value="ECO:0007669"/>
    <property type="project" value="UniProtKB-KW"/>
</dbReference>
<keyword evidence="1" id="KW-0596">Phosphopantetheine</keyword>
<dbReference type="Pfam" id="PF00501">
    <property type="entry name" value="AMP-binding"/>
    <property type="match status" value="5"/>
</dbReference>
<dbReference type="InterPro" id="IPR042099">
    <property type="entry name" value="ANL_N_sf"/>
</dbReference>
<dbReference type="PROSITE" id="PS50075">
    <property type="entry name" value="CARRIER"/>
    <property type="match status" value="6"/>
</dbReference>
<keyword evidence="2" id="KW-0597">Phosphoprotein</keyword>
<dbReference type="InterPro" id="IPR000873">
    <property type="entry name" value="AMP-dep_synth/lig_dom"/>
</dbReference>
<dbReference type="SUPFAM" id="SSF47336">
    <property type="entry name" value="ACP-like"/>
    <property type="match status" value="7"/>
</dbReference>
<dbReference type="SUPFAM" id="SSF56801">
    <property type="entry name" value="Acetyl-CoA synthetase-like"/>
    <property type="match status" value="5"/>
</dbReference>
<dbReference type="SMART" id="SM00823">
    <property type="entry name" value="PKS_PP"/>
    <property type="match status" value="4"/>
</dbReference>
<dbReference type="Gene3D" id="3.30.559.10">
    <property type="entry name" value="Chloramphenicol acetyltransferase-like domain"/>
    <property type="match status" value="9"/>
</dbReference>
<sequence>MGSSLKAPQIDASNYWASYLAGSEPCQFPRLGTSVDGPKRPMSLRVHSEHVQRLQQLSASDGAALSSLLRVAWGLLLRCYTGLDDVCFGYQETRLGSVGDGHPRISGPLNGMPVARLTVDDMVSVVDTLEKAKGEYISGIPYQSYVPSGTTEDSPFYGRQLFDTAVVLRSPPNTAASNKTVVTSQPLNVILPKEYKIRLLIKCFNGNLTMFLEWWSCDMPMEQAKNVASTFDTILSTILLRPETAIGKLDFFSERNKQQVLQWNSKPLEKVEGCVHEVIQEQALSRPDSEAVCSWDGSFTYKELDEVASRLAGRLVELGVGPEVRVPLCFEKSKWTVVAMLSVMKAGGAFVPLDLSHPIPRLQALTRSVDARLLLCSRPHVGLLATVSETVLPIADELVNQLPIRQSKQIGQVKSNNAAYVIFTSGSTGEPKGTVIEHGAYCSGAKAHAPGLRIDETCRVLQFAAHTFDASLVEILTSLMHGACVCIPSEDARLNNIVGAINEMRVNHAVLTPSFIGFMEPAAVPNLKTLVLAGEAMSQAHVMAWSKINLVNGYGPTEACVSAVTNSRVTLETDCKDIGFPAGVHCWVVDPSDHNRLVPVGCIGELLLEGPTLARCYLNNPEKTSDAFIFNPPWSHDEAGVTSDRRFYKTGDLVRYTSEQGSLSYVGRKDTQVKFHGQRIELSEIEHHLNSDPSTKHGLVLLPKTGHYKQRLVAILSLSDTMSPIAVQNETALKTIDGPVKDSCIAGIREGMSSRLPSYMVPSTWLCVEAVPMLTSGKLDRKSVMRWLENMRSDLGQDLVSEGESTQPATETENQLRVIWSHVLNLPLTKIGLDHSFLSLGGDSITAMTCMSQAKKKGIGLTVQDILRSKSLQQLATCTKPVNNHIDHHEALDTPFELSPIQQLHFQVRAEGKGHFNQSFLLRLTRETLEKDLQHAIETLVARHSMLRARFSQNMANGRWKQRVTRGVASSYRFRAHRIDTKEQLKPVIADSQACLDAIHGPLLAVDLFDINGQEQLVSLIGSHLVIDLVSYRVILEDLEEILLDPTAATSATGRSLPFQSWCRLQTEQCQSLSTKKVLPIENVPGANLAYWGMEGKSNTYGDVACEGFEVDAVLTSTILTASHDSLRTEVIDILLSALLHSFGQIFTDRCVPTVYNEGHGREPFDSTIDITRTVGWFTVVYPVFVPISASDELVETVKRIKDLRRRIPDNGRPYFACRFLSSHGREQFAHHYPMEINFNYLGQYQQLERDGALLQPFEAMAGEAHVGGGTADFAYNTPRFGLFEISAVIAQGKLRFSFTFNRYMRHQDKIRKWISHCQQTLSEAANQLANMKPQATLSDFPLLSLDYGSLRTMERERLSQIGVSSFTAIEDAYPCSPMQQGLLLSRTKDASYYAVHGTYEVEARMQGNVDVERLADAWRKVVSRHAALRTVFVESLSSEGLYDQVVLKSVSIDTTCLRCDAERDVLTTLDKQTPMAYDDGRLPHRFSICQTSTGRVFYRLELSHTIMDGASISIIHRELGLAYAGQMPDIQACPYSSFISYLQNQPHEAAINYWKSYLANLEPCHFPVLNDGVTVQKQLRSLKLHFGELAQLQSFCDSNGLTLSNAFHTAWSLTVRYYSGSEDACFGYLTSGRDAPIPGVEEAVGPFINMLVCRINMLGSTPLGQILCQVQQDYMDSLPYRHTSLAEVQHELKLSGTALFNTCLSYRKLPSFESTEDIPITFSEHAPIHDPTEYPVSINVEVSDREAAIDLDYWTDALSEGQAANVSSTFIQALRNIIYHSELSIRDLDPLSDLSKDQIWAWNRVLPENINDCVHQVIERQVKARPEAEAICAWDGKFNYAQLDELSGRLATYLMSLGIGPETFVPICFDKSAWTIIAMLAVLKAGGGCVPLEATHPKTALETRVVSAEAQVVLASPERAQIFEDIVPYVISVSPSLLDQLPKKDSGSCMTVQPSNPSFVIFTSGSTGQPKGVVLEHRAMVTSAEAHGSALGVGPQTRFLQFAAYTFDNSLEEMFTTLMRGGCVCVPSDHDRFNNLAGAINELNANFMDLTPTVATFLQPSDVPTIKEIALGGEALTKKAVEIWGKSIPVHNQYGPSECSINSTHNGNAGTLEDVSNIGRSVGSISWVVDASDHNRLVPVGCIGELLIEGPILARGYLNDKEKTAKAFIENPTWVFDDPNGSSHSPRRMYKTGDLVRYNSDGSLCYFGRKDTQIKLNGQRIELGEVEHHVKINLPDKTQSAVELITRSHNGISIKALAAFLYLPSDNSVPTAGQEVSVLPMSPELQSTVKTMEAAISDSVPSYMVPSMFIPVSRMPLVSSGKLDRRTLRTMAESLSEEQAATFRLGGKSGRAPSTKLEKELQQLFAAVLTVDANSIGADDSFFRHGGDSIGAMRLVTAAHSRGIHLTVASIFQTPKLSDLADRASIVARPSPVTLPDLRPYSLLSNATSVDDLRDEVASLCQVVVGSVQDIYPCTPVQEGLIALSNKQPGAYVAQSTYRLPIDIDIARFRKAWQEVADTEVVLRTRIVFTKALGFLQVVIRDPITWDSAGSVEEVDRHLPPHDGGILCRYTIVGEGTPAPHFVWTAHHALYDGWSLPILLSRVEARYRNPHLPIQESVSYYPRFIEYLCGVNRAESNEFWQSRLADSTSPQFPQLPHPAYQVQATSHLTHTAHLSKPAGIELTIPSIVRSAWALVVGIYSGSDDVTFGEILTGRDAPVAGIEDMIGPTLATVPTRARIDRELSVGKFLADIQQQFSAAMPYQFAGLQYIKRLSTEAGIACEFQNLLAIVHANDESDNNFWNMVSSGTIGTNFYNYPLTISCTVSNGKVDIDAHYDQKVIPTWQVSRLLHQFETCLSRLVSTEHSQEKIGEMELLSSQDQATITMWNEEQLEYVDKCIHDVIQEQTISQPDAMAVCSWDATFTFQQLDRLASSLAHHLADMGIGTCPAAFVPLCFEKSAFTIIAMLAVLKAGAAFVPIDPAHPITRLQEIVSDLGASLVLCSPRYQDICEAIAAQTLSIDEETLKQLPVHQDGPPSYEANSAAYVIFTSGTTGKPKGTLVEHSAFCSGAVAHGSAMSIKPTSRVLQFASYTFDACLFEILTTLMVGGCVCVPNEFDRMNNITTVINQMKVDVALLTPSFAQLIQPSDVPRLRTLILGGESMSKSQLSVWAGKVSLVNAYGPSECSVIAAVNPNMSPFTHPANIGRRLDRCWIVDARNHHRLAPIGSVGELLVEGPTLARGYLNNQEKTAEAFVKNLKWSLSENYQYPGTVSGRRMYKTGDLVKVCSDVTGEMIFLGRRDTQAKVNGQRLELDEVEHYLNADSAVQHVLVALPKSGCCAKHLVAALSLKELATNISTDGLEIVSWDVASQFLLNVQERLRDHLPAYMIPSKWVVLRQLPLLPSGKLDRRQIVSFVEEMNDEAHAKISVAKDTAKNPHASTIERRLQAIWVHVLNLTPDLVGLSQSFLHLGGDSISAMQVMARCRSEDMGVTVQDIIRSKSISDLASRVRLPEQVTYEGEDAHEFDLSPIQQLYFSCVGSNWAQFNQSVLLRSSRKISSEEVTSAFNAIVKAHSMLRARFRKDGMGNWRQRITTDISGSYRFRVRNVSTTARMKSFMEDSQKSLDILKGPVVAVDLFNYGSSDTQLFIAAHHLIVDLVSWRIILEDLEDLINLGTSKAQGSLPFQAWCRLQTENAQQQNAKQVLPCKGAPVADLDYWGMMDKPNVYGDVVSEEIELDRETTTMLLATCHQSLQTDSVDVLLAAILQSFRHTFPGRETPPAIYNEGHGREPWDTKLDLSRTVGWFTTLCPVYLPREASMDNNLVTAIKWVKDFRRRSPEKGRSYFAYRLLTSEGRDHFGNHWPMEVAFNYLGQMQQLERTDSLLRLVDGGQSVNSLSDIGKGVPRFALIEISAAVAEGRMKLSFSYNKQMKHQSKIAAWMAQCQDLLRQAPNNLTQHKVERTLSDFPLLPLTYHGLGKLVERLPEIGVSSLEEVEDIYPCSPMQRGILLSQMKDPQKYAYQSVFEVQSSQKGRLVDLDRLERAWRGVVQRHTTLRTVFVDSVGQEGLVDQVVIRQAEARTARLECSDADVQSVLADLRPLNLADKQPPHRLAFCETSTGRIFCKLEISHVISDGSSMPILLRDLAEAYAGNVEVVGKTRSRYSDYIAYLQSIPREEGLNYWKEYLADVEPCLFPALVDGATEPSRILGSHIFNLEQASDLHAFCESSGVTLSSMLQLVWALVVRCYTGSDEVCFGYLASGRDMPVEGIEDAVGAFINMLICRINLESTLELGEALDKVQMDFFSSMKHQSCSLAEVQHELNLSGTSLFNTAFTYQKRSNTQQKSEPALLYDIVEAHDPSEYSIAVNVEATDSSVEIHFSYWTNTLSHAQAKNIASTFEQVLKSLVQNEQGERTVGDLDFFSEHSCMQVCGWNKNLPPKVDKCAHELIERQAFLRPLSTPAVCGWDANFTYTELEAITTRVARHLAGLGVGPETYVPLCFEKSAWAIVAQLGVLKAGGAFVPLDPSHPESRLKHLVDDVGAKFVLCSPKYKEKASKVAKMIFIVDKKTISQLSNLPVTPPSSSARPSDPAYVIFTSGTTGLPKGTVIEHASLSTSALANSEALFMRSNSRVLQFASYTFDASIMEILWTLLVGGCVCVPSDEDKMNDLPGVIRKMGVTWACLTPSVASTLNPKTVSSLKVIASGGEAMPVGYIERWADTVAIVNAYGPTECSVVATTGIKSDERGNKVNEDRASIGTAKGGRSWIIDSRNFNRLVPVGAVGELVIEGTVVARGYLNNEKKTAEVFVGNPEWAKRPGLSSVLYSQERMYRTGDLVRYNLDGTICYLSRKDTQIKLNGQRIELGEIEYQCEKSLLDGAQSAVDLVVPTSQVATKALVVFFSLPTDDDERGLIRRETAATDELLLQMDDSIRHLAKSLEVSLAQVLPTYMIPQLFVPVSKMPWLSSGKLDRKRLRESLQSLSQEATAPYRLATPGTKRSPRTDMEKKLQKLWEKVLKLAPSSVQAEDNFFRLGGDSLAAMSLVEEARSQGIALKVTNIFKLPKLSDVAKTCESLQGDSVEESGPFSLLQSSEPVDQIIQELADQCRVDQGLVQDLYPSSSLQESLITLTVKQPGAYVAQNVFRLSPGVDIDRFKVAWQKTVDDLDTLRTRIVHTASSAFLQLVIKEERIVWHTGDDLQALSNETQHIPPHNGGPLTRYTIIHDNRSTDRYFVWAIHHALYDGWSLPLVLNRVESAYLGEVQSQPKSSYAKFIQYLLKGDVKASDQFWRSHLAGVSSMHFPQVPHTVAAQAPRTRTLSHRANISRKDISPDITVATLIRAAWTTLLAAYSGSEDIVFGETLSGRNVNVPDIVNIVGPTLTTVPTRIRMDRSSTVIQFLRGVHQMAADIIPHQHLGLQHIRRLDEDTAIACDFQNLLVIQTAEGGTSEGLWELQSGGSADNFFTYPLVVECWAAHDEIKVMIYYNENVMLSWQVQRLLYQFEAVLKQLSAASKSNSTELSQVNVFSPEDQETVQKWNHMKPQLVDEYIHELFKQKALSQPLSQAVCAWDGDLTYQEVYDHASRLALYLVTLGVGPEIFVPICMDKSAWTVVAILGILIAGGTFCPLDPAHPISRHQEILEELNTITILCSPAYTGRYSGIIEKRVSIDKNMILGLSPLYLPNQIPLGASTTDAAYVIFTSGSTGRAKGVVIEHRAFCSSSAAFGKAMLMKPDSRVFQFASLTFDAAVMEILTTLTFGGCICIPLEEERLRDPAGVMHKMGVTWTCLTPSVANLIEPSTVPSLEVLACGGEAMPTEAVTKWAKHVTLLNAYGPAEASVVAVVNARISVDKDPSCIGYGTAATRAWIVDAAHHDRLAPVGAVGELALDGPTLARQYLKNPEKTREVFVDNPAWASNFKSGAKRIYRTGDLVRYTPSGALDFIGRKDNQVKLNGQRMELGEIENRLDADSRIRHALVVMPKTGPCKKHLVAILSLSSLYSERTTLSAAKCVLVQEAAPLKQARKELTEIQNRLSDLLPHYMIPQTWVVVEDVPIMVSGKLDRKQVAAWIESLDEKEYEVIMGVDSEVESAIEVTGTTKVLQGIWARVLNIPIEKVKSNQSFLSLGGDSITAMAVMARCRKEKINLSLQDVLQSKSIVQLALRSGSAEDAPQQEEKVEELFALSPIQQMYFQSATSYQGQARFNQSFSLRITRQTEAHEIKRVIESIINLHSMLRARFSKDKLGVWQQRITQDITSSYRYTVHNVDAIDQIAPLAARTQGSLNIQHGPLFAADLFNVRGDNQMIFLTAHHLCVDMVSWRIILQELQEFLETGSLTAGKPLSFQTWCKMQAEQSQKQSFKDLLPFHVMSADLAYWAMEGQRNTYSEVESKTFVVDEALTALAMGDCHKALQTEPLDLLLSTVAHSFSRTFADRATPTLYNESHGRENPNVDLSRTVGWFTSLCPIHVSVDLGNKGQDDVFTTLKRMKDTRRRIPENGRPYFAHRFLTPEGRAKSGDSGAPVEIAFNYLGRMQQLERDDSLLQQIDFVKNDADAKIMGDVGPDTARIALFEISAMVRDGKLEFSFMYNRAVRRAGDVPRWVAECKRTLEETVRRLAHTAPQPTLSDYPLMPISYDELRKLVKDTFPDAGIKQWNEVEDVYPCSSVQEGILFSQLRDPDTYLSNVVYEAKHSNPGLRLSAEKIGKAWQKVVNRHAALRTVFIDSVYRGGAFDQLVVKNVDSGVIYIECDDADVTRRLESISIRETSYKKQPRLPHQLTVCTTFSGKMFIKAEINHAVVDGGSISILWRDLTIAYEDRLEDGPGPLYSDYIRYIRSQAPGADVRFWTTYLKGVSPSYFPQLNLDTSSEKRLASVQMEFNKFPELHELCERTKVTLANVMHAAWALVLRTYTGSDDVCFGYITAGRDAPINGIQDTIGIFINMLCCRLTFSPTSTLAEVFHRVQDEYLESLPYQRCSLAQVQHDLGMAGKPLYNTSVSIQNHSRSSDAVEETIILEPTSAYDPSEYVMTVNVETERNEEGVMFRYWTHKVTDEQAAQVAHTMAEVLDNFISRSAQTIAELDNPKEQTQLQAVVDSQPNPQPTSTQLTTVQNQVIVQSQPQPQTIHALHTTIPNQVTEPPVLDHHHTTFPDQVLQQPILDHPTTTQDQVLQQPILGHHTTVQDQVLQQPILDHHITVQNQVSQEPILNNNAALKKVVSECVQQVIESMFESGVLLRRNAEISSELSNERQLALISDGSEDHYPLPNDQPIEVERYLFAGSEISRRRSIATQKSKRGRSAAMEKKLRLAWSLMLDMPEDSISGEDSFFELGGDSITAMKLVGAARDEGLALTVADVFRHPTFEDMAAIIRVASMMSTYLTNADLNEYNEYNAQSNGIHHVPASELYERFSLVKASNINAFLQSNICPKVGVFKGGISDVLPVTDFQSLAIAGTLLESRWMLNYFYLEGACALDLRLLKQSCFRLVQAFDILRTVFLASGDRFLQVVLRKLRPEFQVFETEQSLEDFTAMLQQKDRDQGPRLGAPLVQFTVAKQKDSNRHRIFIRISHAQYDGVCLPRILAALQSGYRGEPISATPSFANYVRASAGTVTSDHYQHWKRLLKGSSMTEVVRRNGPNYRRSAGATMTLKQNIHLPPVAHGNITVATVVKSAWALVLAQLSAQSDVVFGHTISGRNAAVAGVENIVGPCVNVVPVRVQFEPHWTALDLLRHVQDQQVANMPYEALGFREMTRHCTEWPAWSNFPTSVQHQNIDQDREMQLGGNTYRLGAVGTDEDFSDFLVVSTPLGEADQVEIALSFSLTGAITTDFAEKVLGMICTNAENFSATPCTTLPSPTELCSLPCQTVDDVTTDSDELFQTTQLQNLTRAEMLVLSDIFSRAWRQVLRDDKGESNCENLHLEASFFDLGGDIMGLAQVAWILEQEGFRIRLEDLIDHPTMLGQMAALTLYNASARQKETQTTSSPVVGSETEEGKRAQLNKAGRSKTFVKAVGLARRMVRKNMRTT</sequence>
<dbReference type="InterPro" id="IPR045851">
    <property type="entry name" value="AMP-bd_C_sf"/>
</dbReference>
<comment type="similarity">
    <text evidence="5">Belongs to the NRP synthetase family.</text>
</comment>
<keyword evidence="3" id="KW-0436">Ligase</keyword>
<dbReference type="FunFam" id="3.30.559.30:FF:000002">
    <property type="entry name" value="Nonribosomal peptide synthase Pes1"/>
    <property type="match status" value="3"/>
</dbReference>
<dbReference type="NCBIfam" id="TIGR01733">
    <property type="entry name" value="AA-adenyl-dom"/>
    <property type="match status" value="5"/>
</dbReference>
<dbReference type="PANTHER" id="PTHR45398:SF1">
    <property type="entry name" value="ENZYME, PUTATIVE (JCVI)-RELATED"/>
    <property type="match status" value="1"/>
</dbReference>
<reference evidence="9" key="1">
    <citation type="journal article" date="2014" name="BMC Genomics">
        <title>Genome characteristics reveal the impact of lichenization on lichen-forming fungus Endocarpon pusillum Hedwig (Verrucariales, Ascomycota).</title>
        <authorList>
            <person name="Wang Y.-Y."/>
            <person name="Liu B."/>
            <person name="Zhang X.-Y."/>
            <person name="Zhou Q.-M."/>
            <person name="Zhang T."/>
            <person name="Li H."/>
            <person name="Yu Y.-F."/>
            <person name="Zhang X.-L."/>
            <person name="Hao X.-Y."/>
            <person name="Wang M."/>
            <person name="Wang L."/>
            <person name="Wei J.-C."/>
        </authorList>
    </citation>
    <scope>NUCLEOTIDE SEQUENCE [LARGE SCALE GENOMIC DNA]</scope>
    <source>
        <strain evidence="9">Z07020 / HMAS-L-300199</strain>
    </source>
</reference>
<dbReference type="SMART" id="SM01294">
    <property type="entry name" value="PKS_PP_betabranch"/>
    <property type="match status" value="1"/>
</dbReference>
<dbReference type="InterPro" id="IPR023213">
    <property type="entry name" value="CAT-like_dom_sf"/>
</dbReference>
<dbReference type="Proteomes" id="UP000019373">
    <property type="component" value="Unassembled WGS sequence"/>
</dbReference>
<accession>U1GG81</accession>
<dbReference type="InterPro" id="IPR001242">
    <property type="entry name" value="Condensation_dom"/>
</dbReference>
<dbReference type="CDD" id="cd19534">
    <property type="entry name" value="E_NRPS"/>
    <property type="match status" value="3"/>
</dbReference>
<dbReference type="HOGENOM" id="CLU_000022_60_6_1"/>
<dbReference type="FunFam" id="3.30.559.30:FF:000003">
    <property type="entry name" value="Nonribosomal peptide synthase SidD"/>
    <property type="match status" value="2"/>
</dbReference>
<dbReference type="OrthoDB" id="416786at2759"/>
<dbReference type="InterPro" id="IPR009081">
    <property type="entry name" value="PP-bd_ACP"/>
</dbReference>
<dbReference type="Gene3D" id="2.30.38.10">
    <property type="entry name" value="Luciferase, Domain 3"/>
    <property type="match status" value="1"/>
</dbReference>
<dbReference type="GO" id="GO:0031177">
    <property type="term" value="F:phosphopantetheine binding"/>
    <property type="evidence" value="ECO:0007669"/>
    <property type="project" value="InterPro"/>
</dbReference>
<dbReference type="Gene3D" id="3.40.50.980">
    <property type="match status" value="2"/>
</dbReference>
<dbReference type="Gene3D" id="3.30.300.30">
    <property type="match status" value="5"/>
</dbReference>
<dbReference type="CDD" id="cd19545">
    <property type="entry name" value="FUM14_C_NRPS-like"/>
    <property type="match status" value="2"/>
</dbReference>
<dbReference type="CDD" id="cd05918">
    <property type="entry name" value="A_NRPS_SidN3_like"/>
    <property type="match status" value="5"/>
</dbReference>
<keyword evidence="4" id="KW-0677">Repeat</keyword>
<dbReference type="InterPro" id="IPR036736">
    <property type="entry name" value="ACP-like_sf"/>
</dbReference>
<dbReference type="PROSITE" id="PS00012">
    <property type="entry name" value="PHOSPHOPANTETHEINE"/>
    <property type="match status" value="1"/>
</dbReference>
<evidence type="ECO:0000256" key="2">
    <source>
        <dbReference type="ARBA" id="ARBA00022553"/>
    </source>
</evidence>
<dbReference type="FunFam" id="3.40.50.12780:FF:000014">
    <property type="entry name" value="Nonribosomal peptide synthetase 1"/>
    <property type="match status" value="5"/>
</dbReference>
<feature type="region of interest" description="Disordered" evidence="6">
    <location>
        <begin position="7951"/>
        <end position="7973"/>
    </location>
</feature>
<dbReference type="NCBIfam" id="NF003417">
    <property type="entry name" value="PRK04813.1"/>
    <property type="match status" value="5"/>
</dbReference>
<dbReference type="Gene3D" id="3.40.50.12780">
    <property type="entry name" value="N-terminal domain of ligase-like"/>
    <property type="match status" value="4"/>
</dbReference>
<dbReference type="eggNOG" id="KOG1178">
    <property type="taxonomic scope" value="Eukaryota"/>
</dbReference>
<dbReference type="GO" id="GO:0019748">
    <property type="term" value="P:secondary metabolic process"/>
    <property type="evidence" value="ECO:0007669"/>
    <property type="project" value="UniProtKB-ARBA"/>
</dbReference>
<evidence type="ECO:0000313" key="8">
    <source>
        <dbReference type="EMBL" id="ERF76662.1"/>
    </source>
</evidence>
<dbReference type="Pfam" id="PF00668">
    <property type="entry name" value="Condensation"/>
    <property type="match status" value="10"/>
</dbReference>
<dbReference type="SUPFAM" id="SSF52777">
    <property type="entry name" value="CoA-dependent acyltransferases"/>
    <property type="match status" value="19"/>
</dbReference>
<feature type="domain" description="Carrier" evidence="7">
    <location>
        <begin position="4992"/>
        <end position="5068"/>
    </location>
</feature>
<dbReference type="EMBL" id="KE720726">
    <property type="protein sequence ID" value="ERF76662.1"/>
    <property type="molecule type" value="Genomic_DNA"/>
</dbReference>
<dbReference type="FunFam" id="3.30.559.30:FF:000005">
    <property type="entry name" value="Nonribosomal peptide synthase Pes1"/>
    <property type="match status" value="3"/>
</dbReference>
<evidence type="ECO:0000256" key="5">
    <source>
        <dbReference type="ARBA" id="ARBA00029454"/>
    </source>
</evidence>
<name>U1GG81_ENDPU</name>
<dbReference type="FunFam" id="3.30.559.10:FF:000016">
    <property type="entry name" value="Nonribosomal peptide synthase Pes1"/>
    <property type="match status" value="3"/>
</dbReference>
<evidence type="ECO:0000256" key="1">
    <source>
        <dbReference type="ARBA" id="ARBA00022450"/>
    </source>
</evidence>
<dbReference type="FunFam" id="3.40.50.980:FF:000001">
    <property type="entry name" value="Non-ribosomal peptide synthetase"/>
    <property type="match status" value="3"/>
</dbReference>
<dbReference type="FunFam" id="1.10.1200.10:FF:000024">
    <property type="entry name" value="Nonribosomal peptide synthase Pes1"/>
    <property type="match status" value="1"/>
</dbReference>
<dbReference type="GeneID" id="19239437"/>
<dbReference type="FunFam" id="3.30.559.10:FF:000037">
    <property type="entry name" value="Nonribosomal peptide synthase Pes1"/>
    <property type="match status" value="1"/>
</dbReference>
<dbReference type="FunFam" id="3.30.300.30:FF:000015">
    <property type="entry name" value="Nonribosomal peptide synthase SidD"/>
    <property type="match status" value="5"/>
</dbReference>
<feature type="domain" description="Carrier" evidence="7">
    <location>
        <begin position="6079"/>
        <end position="6155"/>
    </location>
</feature>
<evidence type="ECO:0000256" key="6">
    <source>
        <dbReference type="SAM" id="MobiDB-lite"/>
    </source>
</evidence>
<feature type="domain" description="Carrier" evidence="7">
    <location>
        <begin position="7280"/>
        <end position="7353"/>
    </location>
</feature>
<dbReference type="InterPro" id="IPR010071">
    <property type="entry name" value="AA_adenyl_dom"/>
</dbReference>
<evidence type="ECO:0000256" key="3">
    <source>
        <dbReference type="ARBA" id="ARBA00022598"/>
    </source>
</evidence>
<protein>
    <recommendedName>
        <fullName evidence="7">Carrier domain-containing protein</fullName>
    </recommendedName>
</protein>
<dbReference type="RefSeq" id="XP_007786058.1">
    <property type="nucleotide sequence ID" value="XM_007787868.1"/>
</dbReference>
<feature type="domain" description="Carrier" evidence="7">
    <location>
        <begin position="807"/>
        <end position="883"/>
    </location>
</feature>
<dbReference type="PANTHER" id="PTHR45398">
    <property type="match status" value="1"/>
</dbReference>
<dbReference type="CDD" id="cd19542">
    <property type="entry name" value="CT_NRPS-like"/>
    <property type="match status" value="4"/>
</dbReference>